<dbReference type="SUPFAM" id="SSF82679">
    <property type="entry name" value="N-utilization substance G protein NusG, N-terminal domain"/>
    <property type="match status" value="1"/>
</dbReference>
<keyword evidence="6" id="KW-1185">Reference proteome</keyword>
<dbReference type="SUPFAM" id="SSF50104">
    <property type="entry name" value="Translation proteins SH3-like domain"/>
    <property type="match status" value="1"/>
</dbReference>
<protein>
    <submittedName>
        <fullName evidence="5">UpxY family transcription antiterminator</fullName>
    </submittedName>
</protein>
<dbReference type="InterPro" id="IPR005824">
    <property type="entry name" value="KOW"/>
</dbReference>
<feature type="domain" description="KOW" evidence="4">
    <location>
        <begin position="116"/>
        <end position="143"/>
    </location>
</feature>
<dbReference type="InterPro" id="IPR043425">
    <property type="entry name" value="NusG-like"/>
</dbReference>
<evidence type="ECO:0000256" key="3">
    <source>
        <dbReference type="ARBA" id="ARBA00023163"/>
    </source>
</evidence>
<evidence type="ECO:0000313" key="5">
    <source>
        <dbReference type="EMBL" id="URW80992.1"/>
    </source>
</evidence>
<dbReference type="RefSeq" id="WP_250725516.1">
    <property type="nucleotide sequence ID" value="NZ_CP098400.1"/>
</dbReference>
<sequence>MKTDTEGNKWYALYTKPRAEKKVLEQFRNLGIEAYLPLKRELRRWSDRKRWIEVPVISSYIFISIPESEYRRVFEVKGIVGYVCHKGEAVVIPDHEIEAMRKTVENKLDFSIQVGRIQKGQTITITSGPLKGVTGVVTNIKGTRKLYLHISHIGYSLVVDLHSDTVSEEALSEQR</sequence>
<dbReference type="Proteomes" id="UP001056426">
    <property type="component" value="Chromosome"/>
</dbReference>
<evidence type="ECO:0000313" key="6">
    <source>
        <dbReference type="Proteomes" id="UP001056426"/>
    </source>
</evidence>
<dbReference type="CDD" id="cd09895">
    <property type="entry name" value="NGN_SP_UpxY"/>
    <property type="match status" value="1"/>
</dbReference>
<reference evidence="5" key="1">
    <citation type="submission" date="2022-05" db="EMBL/GenBank/DDBJ databases">
        <authorList>
            <person name="Sun X."/>
        </authorList>
    </citation>
    <scope>NUCLEOTIDE SEQUENCE</scope>
    <source>
        <strain evidence="5">Ai-910</strain>
    </source>
</reference>
<proteinExistence type="predicted"/>
<keyword evidence="2" id="KW-0805">Transcription regulation</keyword>
<dbReference type="SMART" id="SM00739">
    <property type="entry name" value="KOW"/>
    <property type="match status" value="1"/>
</dbReference>
<evidence type="ECO:0000256" key="2">
    <source>
        <dbReference type="ARBA" id="ARBA00023015"/>
    </source>
</evidence>
<evidence type="ECO:0000259" key="4">
    <source>
        <dbReference type="SMART" id="SM00739"/>
    </source>
</evidence>
<dbReference type="InterPro" id="IPR008991">
    <property type="entry name" value="Translation_prot_SH3-like_sf"/>
</dbReference>
<evidence type="ECO:0000256" key="1">
    <source>
        <dbReference type="ARBA" id="ARBA00022814"/>
    </source>
</evidence>
<dbReference type="GO" id="GO:0031564">
    <property type="term" value="P:transcription antitermination"/>
    <property type="evidence" value="ECO:0007669"/>
    <property type="project" value="UniProtKB-KW"/>
</dbReference>
<name>A0A9J6ZU08_9BACT</name>
<dbReference type="InterPro" id="IPR036735">
    <property type="entry name" value="NGN_dom_sf"/>
</dbReference>
<keyword evidence="1" id="KW-0889">Transcription antitermination</keyword>
<dbReference type="InterPro" id="IPR006645">
    <property type="entry name" value="NGN-like_dom"/>
</dbReference>
<keyword evidence="3" id="KW-0804">Transcription</keyword>
<dbReference type="PANTHER" id="PTHR30265">
    <property type="entry name" value="RHO-INTERACTING TRANSCRIPTION TERMINATION FACTOR NUSG"/>
    <property type="match status" value="1"/>
</dbReference>
<dbReference type="PANTHER" id="PTHR30265:SF4">
    <property type="entry name" value="KOW MOTIF FAMILY PROTEIN, EXPRESSED"/>
    <property type="match status" value="1"/>
</dbReference>
<dbReference type="AlphaFoldDB" id="A0A9J6ZU08"/>
<dbReference type="GO" id="GO:0006354">
    <property type="term" value="P:DNA-templated transcription elongation"/>
    <property type="evidence" value="ECO:0007669"/>
    <property type="project" value="InterPro"/>
</dbReference>
<dbReference type="Pfam" id="PF02357">
    <property type="entry name" value="NusG"/>
    <property type="match status" value="1"/>
</dbReference>
<dbReference type="Gene3D" id="3.30.70.940">
    <property type="entry name" value="NusG, N-terminal domain"/>
    <property type="match status" value="1"/>
</dbReference>
<gene>
    <name evidence="5" type="ORF">M9189_06460</name>
</gene>
<accession>A0A9J6ZU08</accession>
<dbReference type="KEGG" id="alkq:M9189_06460"/>
<dbReference type="EMBL" id="CP098400">
    <property type="protein sequence ID" value="URW80992.1"/>
    <property type="molecule type" value="Genomic_DNA"/>
</dbReference>
<organism evidence="5 6">
    <name type="scientific">Xiashengella succiniciproducens</name>
    <dbReference type="NCBI Taxonomy" id="2949635"/>
    <lineage>
        <taxon>Bacteria</taxon>
        <taxon>Pseudomonadati</taxon>
        <taxon>Bacteroidota</taxon>
        <taxon>Bacteroidia</taxon>
        <taxon>Marinilabiliales</taxon>
        <taxon>Marinilabiliaceae</taxon>
        <taxon>Xiashengella</taxon>
    </lineage>
</organism>
<dbReference type="NCBIfam" id="NF033644">
    <property type="entry name" value="antiterm_UpxY"/>
    <property type="match status" value="1"/>
</dbReference>
<reference evidence="5" key="2">
    <citation type="submission" date="2022-06" db="EMBL/GenBank/DDBJ databases">
        <title>Xiashengella guii gen. nov. sp. nov., a bacterium isolated form anaerobic digestion tank.</title>
        <authorList>
            <person name="Huang H."/>
        </authorList>
    </citation>
    <scope>NUCLEOTIDE SEQUENCE</scope>
    <source>
        <strain evidence="5">Ai-910</strain>
    </source>
</reference>